<dbReference type="InterPro" id="IPR039448">
    <property type="entry name" value="Beta_helix"/>
</dbReference>
<comment type="caution">
    <text evidence="3">The sequence shown here is derived from an EMBL/GenBank/DDBJ whole genome shotgun (WGS) entry which is preliminary data.</text>
</comment>
<evidence type="ECO:0000259" key="2">
    <source>
        <dbReference type="Pfam" id="PF13229"/>
    </source>
</evidence>
<protein>
    <recommendedName>
        <fullName evidence="2">Right handed beta helix domain-containing protein</fullName>
    </recommendedName>
</protein>
<name>A0A2S5A0K9_9SPHI</name>
<dbReference type="OrthoDB" id="338827at2"/>
<reference evidence="3 4" key="1">
    <citation type="submission" date="2018-01" db="EMBL/GenBank/DDBJ databases">
        <authorList>
            <person name="Gaut B.S."/>
            <person name="Morton B.R."/>
            <person name="Clegg M.T."/>
            <person name="Duvall M.R."/>
        </authorList>
    </citation>
    <scope>NUCLEOTIDE SEQUENCE [LARGE SCALE GENOMIC DNA]</scope>
    <source>
        <strain evidence="3 4">HR-AV</strain>
    </source>
</reference>
<keyword evidence="1" id="KW-0732">Signal</keyword>
<dbReference type="SUPFAM" id="SSF51126">
    <property type="entry name" value="Pectin lyase-like"/>
    <property type="match status" value="1"/>
</dbReference>
<organism evidence="3 4">
    <name type="scientific">Solitalea longa</name>
    <dbReference type="NCBI Taxonomy" id="2079460"/>
    <lineage>
        <taxon>Bacteria</taxon>
        <taxon>Pseudomonadati</taxon>
        <taxon>Bacteroidota</taxon>
        <taxon>Sphingobacteriia</taxon>
        <taxon>Sphingobacteriales</taxon>
        <taxon>Sphingobacteriaceae</taxon>
        <taxon>Solitalea</taxon>
    </lineage>
</organism>
<evidence type="ECO:0000256" key="1">
    <source>
        <dbReference type="SAM" id="SignalP"/>
    </source>
</evidence>
<feature type="chain" id="PRO_5015564928" description="Right handed beta helix domain-containing protein" evidence="1">
    <location>
        <begin position="20"/>
        <end position="403"/>
    </location>
</feature>
<dbReference type="NCBIfam" id="TIGR03805">
    <property type="entry name" value="beta_helix_1"/>
    <property type="match status" value="1"/>
</dbReference>
<dbReference type="InterPro" id="IPR006626">
    <property type="entry name" value="PbH1"/>
</dbReference>
<dbReference type="Pfam" id="PF13229">
    <property type="entry name" value="Beta_helix"/>
    <property type="match status" value="1"/>
</dbReference>
<dbReference type="InterPro" id="IPR011050">
    <property type="entry name" value="Pectin_lyase_fold/virulence"/>
</dbReference>
<feature type="domain" description="Right handed beta helix" evidence="2">
    <location>
        <begin position="80"/>
        <end position="208"/>
    </location>
</feature>
<dbReference type="InterPro" id="IPR012334">
    <property type="entry name" value="Pectin_lyas_fold"/>
</dbReference>
<evidence type="ECO:0000313" key="4">
    <source>
        <dbReference type="Proteomes" id="UP000236893"/>
    </source>
</evidence>
<dbReference type="AlphaFoldDB" id="A0A2S5A0K9"/>
<dbReference type="InterPro" id="IPR022442">
    <property type="entry name" value="SO_2930-like_dom"/>
</dbReference>
<feature type="signal peptide" evidence="1">
    <location>
        <begin position="1"/>
        <end position="19"/>
    </location>
</feature>
<keyword evidence="4" id="KW-1185">Reference proteome</keyword>
<gene>
    <name evidence="3" type="ORF">C3K47_13070</name>
</gene>
<dbReference type="EMBL" id="PQVF01000008">
    <property type="protein sequence ID" value="POY36121.1"/>
    <property type="molecule type" value="Genomic_DNA"/>
</dbReference>
<dbReference type="Proteomes" id="UP000236893">
    <property type="component" value="Unassembled WGS sequence"/>
</dbReference>
<dbReference type="SMART" id="SM00710">
    <property type="entry name" value="PbH1"/>
    <property type="match status" value="7"/>
</dbReference>
<evidence type="ECO:0000313" key="3">
    <source>
        <dbReference type="EMBL" id="POY36121.1"/>
    </source>
</evidence>
<sequence>MNRVLLSVCFLALTIPALAQKDVQKKLQTKFIEAENGSVIELEEGTFHFDASLSIDGKKNLTIKGKGMNKTILSFKGQISGAEGIKVTDGSNIVLQDLTVQDSKGDCIKTQKVDGIVFRNIKVEWTGGPNKDNGGYGLYPVQCKNVLIEGCEAIAASDAGIYVGQSQNVIVRNCKAHENVAGIEIENTLYADVYDNETVNNVGGVLVFDLPGLMQKKGGFVRVFNNNIHDNNHVNFAPKGNIVARVPQGTGVMILATNNVEIFDNKIINNRTVSTAISSYYISEIPIKDKEYYPYPTNIYIHDNVFERKHERTTMKGRMGKMYRFKLKFGKDVPFIQYDGIVDAKFKNEDGSLKPELGICILNNKNQSFANIDAENSFKNISRDIKPFEREGIKQKEVVLSIQ</sequence>
<accession>A0A2S5A0K9</accession>
<dbReference type="RefSeq" id="WP_103789585.1">
    <property type="nucleotide sequence ID" value="NZ_PQVF01000008.1"/>
</dbReference>
<dbReference type="Gene3D" id="2.160.20.10">
    <property type="entry name" value="Single-stranded right-handed beta-helix, Pectin lyase-like"/>
    <property type="match status" value="1"/>
</dbReference>
<proteinExistence type="predicted"/>